<dbReference type="InterPro" id="IPR009057">
    <property type="entry name" value="Homeodomain-like_sf"/>
</dbReference>
<evidence type="ECO:0000259" key="8">
    <source>
        <dbReference type="PROSITE" id="PS51293"/>
    </source>
</evidence>
<evidence type="ECO:0000256" key="1">
    <source>
        <dbReference type="ARBA" id="ARBA00023015"/>
    </source>
</evidence>
<evidence type="ECO:0000256" key="6">
    <source>
        <dbReference type="SAM" id="MobiDB-lite"/>
    </source>
</evidence>
<evidence type="ECO:0000259" key="7">
    <source>
        <dbReference type="PROSITE" id="PS50090"/>
    </source>
</evidence>
<feature type="coiled-coil region" evidence="5">
    <location>
        <begin position="246"/>
        <end position="273"/>
    </location>
</feature>
<evidence type="ECO:0000256" key="2">
    <source>
        <dbReference type="ARBA" id="ARBA00023125"/>
    </source>
</evidence>
<dbReference type="GO" id="GO:0000978">
    <property type="term" value="F:RNA polymerase II cis-regulatory region sequence-specific DNA binding"/>
    <property type="evidence" value="ECO:0007669"/>
    <property type="project" value="TreeGrafter"/>
</dbReference>
<keyword evidence="2" id="KW-0238">DNA-binding</keyword>
<dbReference type="InterPro" id="IPR017884">
    <property type="entry name" value="SANT_dom"/>
</dbReference>
<keyword evidence="1" id="KW-0805">Transcription regulation</keyword>
<feature type="region of interest" description="Disordered" evidence="6">
    <location>
        <begin position="529"/>
        <end position="597"/>
    </location>
</feature>
<feature type="domain" description="Myb-like" evidence="7">
    <location>
        <begin position="367"/>
        <end position="421"/>
    </location>
</feature>
<feature type="compositionally biased region" description="Low complexity" evidence="6">
    <location>
        <begin position="1287"/>
        <end position="1313"/>
    </location>
</feature>
<dbReference type="GO" id="GO:0042796">
    <property type="term" value="P:snRNA transcription by RNA polymerase III"/>
    <property type="evidence" value="ECO:0007669"/>
    <property type="project" value="TreeGrafter"/>
</dbReference>
<feature type="domain" description="HTH myb-type" evidence="9">
    <location>
        <begin position="422"/>
        <end position="477"/>
    </location>
</feature>
<reference evidence="10" key="1">
    <citation type="submission" date="2025-08" db="UniProtKB">
        <authorList>
            <consortium name="Ensembl"/>
        </authorList>
    </citation>
    <scope>IDENTIFICATION</scope>
</reference>
<dbReference type="CDD" id="cd00167">
    <property type="entry name" value="SANT"/>
    <property type="match status" value="2"/>
</dbReference>
<dbReference type="PANTHER" id="PTHR46621">
    <property type="entry name" value="SNRNA-ACTIVATING PROTEIN COMPLEX SUBUNIT 4"/>
    <property type="match status" value="1"/>
</dbReference>
<feature type="compositionally biased region" description="Basic and acidic residues" evidence="6">
    <location>
        <begin position="823"/>
        <end position="832"/>
    </location>
</feature>
<feature type="compositionally biased region" description="Low complexity" evidence="6">
    <location>
        <begin position="1089"/>
        <end position="1105"/>
    </location>
</feature>
<sequence length="1489" mass="166041">MASPENLLAQRNKIQQQILELESTLGVDSSIVDLLSSSSDEESDDSGHAEQERVPDNLEVKRQQIQREIDELERTLGGDAALVDNLTDSEHGSGSNSDEDSDGDELELPENAETCLQVNLVYQEVLKEKLAELERLLSENQQQQKEIEAQLSGPVPSSAGLPHLKLFLGTFMKPYFKDKLMGLGPPANEETREKMSQGTRGCDEMKIRRWEAWQKTLLTKSVAADTMKRMLQPKLSKMEYLTTKMSNAKDEDKEELKKQIAILEKNIAEISSMKDEELYGNRHDDHDWDKIANTDFEGLRQPNDLMRFWQNYLHPSINKSTWKQDEIEKLSEIAEEYDFCHWDQITEALGTNRTAFMCFQTYQRYIAKSFRKRDWTKEEDQAFRDLVDRMRIGNFIPYTQISYFMEGRDHAQLMYRWTCVLDPSIKKGPWSKEEDELLLKAVEKYGRKDWWKIRVEVPGRTDNACRERYLNCLQENVRKGTWSVEEVELLKRMVAKYGVGKWSKIASEIPNRLDSQCLNKWKWMMQTSCVQRKRKRPARAQQQQRRKKVTRKKVQVKDDSDSTSEDENIKVEYMDSDEEKQKDNEADMPSDTETDPREEYIQPDMKEWIPVCGKAQLHSSKTLKTVLVRLPDEKEVNNSHESWRPIRSTVLNNMGKPVKTYVNIVVSDLYNERSMIMVPMNDIKLFLSKLRGRAKTITTSLSKAQENAPRNGQKITTKKRRQILSRRHDRYYYDLMMAVVPWLGNMLIPLPQSERKVCKADVVQSRGADIPLPKTPVFLLFLKVLQIDAEGCKKVIEAMNTKGTPSTGSNVKTVRMLLAEREMKKAEAEKSSKTPQSSEVALLSSPPQNKDPQTSSSLMAPQTFVVAQPNTHQRVGIPQPVGQKIVLLQSGTQGASQTSQTLPQTVLRLVPLEPVKSALPAAPPAFSASSTLPEHSDETRASKRKRQPTEKAQALMENIRAKSSKRSLDKNKMQDVAPAVSVMPQSTAWIVTPAGLMPVTGIQLPSPVPGGDINQVNSSVPKATQRIVTQNAGVVSAVEPSNLTNVLPTGVKTSGTATLMTPTSVSSVPPNTTMLTSVTGSAIKMQNSSQASSSITSFTPSSGSTATKDSSAPPVVSTLVGVSSPSAIPTSPVTTPMPSPAIRNPSKQNKKMMNPQIVPQVMFRQPLIMNQNGTLTVINTAGPCLPINRFPAPITNAPKVPPSPLSSVSSMSSPKNATNSVTVSPAPTVVTSPATPGVNFIYGLPAPIQSSSPVNIQTPATVRFCANNVINPGYQILPQTVVRLVPPQATNPPLQTTTTTESPNPISNPNPSSKGLSLDSDLMFVEEPALVRKWMKGDDGISLPDLEHKMPYLPPFVSNIKTLVSLLKAKESLLKEALHLLPEEERGGSEEEAKVSAVRKVVSEKLKSNPAYSLLKARFLSCFTLPAFLATVHPCKEPEFSDLQQLEDDEDEKDKVQPAVSFIYIYESVLNTNESEASATEFSGMSAKK</sequence>
<keyword evidence="4" id="KW-0539">Nucleus</keyword>
<evidence type="ECO:0000256" key="4">
    <source>
        <dbReference type="ARBA" id="ARBA00023242"/>
    </source>
</evidence>
<feature type="region of interest" description="Disordered" evidence="6">
    <location>
        <begin position="84"/>
        <end position="106"/>
    </location>
</feature>
<dbReference type="SUPFAM" id="SSF46689">
    <property type="entry name" value="Homeodomain-like"/>
    <property type="match status" value="3"/>
</dbReference>
<dbReference type="Pfam" id="PF13921">
    <property type="entry name" value="Myb_DNA-bind_6"/>
    <property type="match status" value="1"/>
</dbReference>
<dbReference type="InterPro" id="IPR051575">
    <property type="entry name" value="Myb-like_DNA-bd"/>
</dbReference>
<feature type="compositionally biased region" description="Low complexity" evidence="6">
    <location>
        <begin position="921"/>
        <end position="933"/>
    </location>
</feature>
<feature type="coiled-coil region" evidence="5">
    <location>
        <begin position="123"/>
        <end position="153"/>
    </location>
</feature>
<feature type="domain" description="Myb-like" evidence="7">
    <location>
        <begin position="474"/>
        <end position="525"/>
    </location>
</feature>
<feature type="region of interest" description="Disordered" evidence="6">
    <location>
        <begin position="1287"/>
        <end position="1318"/>
    </location>
</feature>
<evidence type="ECO:0000313" key="10">
    <source>
        <dbReference type="Ensembl" id="ENSAMXP00005003104.1"/>
    </source>
</evidence>
<keyword evidence="5" id="KW-0175">Coiled coil</keyword>
<evidence type="ECO:0000259" key="9">
    <source>
        <dbReference type="PROSITE" id="PS51294"/>
    </source>
</evidence>
<dbReference type="GO" id="GO:0042795">
    <property type="term" value="P:snRNA transcription by RNA polymerase II"/>
    <property type="evidence" value="ECO:0007669"/>
    <property type="project" value="TreeGrafter"/>
</dbReference>
<dbReference type="PANTHER" id="PTHR46621:SF1">
    <property type="entry name" value="SNRNA-ACTIVATING PROTEIN COMPLEX SUBUNIT 4"/>
    <property type="match status" value="1"/>
</dbReference>
<dbReference type="Proteomes" id="UP000694621">
    <property type="component" value="Unplaced"/>
</dbReference>
<organism evidence="10 11">
    <name type="scientific">Astyanax mexicanus</name>
    <name type="common">Blind cave fish</name>
    <name type="synonym">Astyanax fasciatus mexicanus</name>
    <dbReference type="NCBI Taxonomy" id="7994"/>
    <lineage>
        <taxon>Eukaryota</taxon>
        <taxon>Metazoa</taxon>
        <taxon>Chordata</taxon>
        <taxon>Craniata</taxon>
        <taxon>Vertebrata</taxon>
        <taxon>Euteleostomi</taxon>
        <taxon>Actinopterygii</taxon>
        <taxon>Neopterygii</taxon>
        <taxon>Teleostei</taxon>
        <taxon>Ostariophysi</taxon>
        <taxon>Characiformes</taxon>
        <taxon>Characoidei</taxon>
        <taxon>Acestrorhamphidae</taxon>
        <taxon>Acestrorhamphinae</taxon>
        <taxon>Astyanax</taxon>
    </lineage>
</organism>
<dbReference type="GO" id="GO:0019185">
    <property type="term" value="C:snRNA-activating protein complex"/>
    <property type="evidence" value="ECO:0007669"/>
    <property type="project" value="TreeGrafter"/>
</dbReference>
<name>A0A8B9J528_ASTMX</name>
<keyword evidence="3" id="KW-0804">Transcription</keyword>
<dbReference type="GO" id="GO:0001006">
    <property type="term" value="F:RNA polymerase III type 3 promoter sequence-specific DNA binding"/>
    <property type="evidence" value="ECO:0007669"/>
    <property type="project" value="TreeGrafter"/>
</dbReference>
<feature type="region of interest" description="Disordered" evidence="6">
    <location>
        <begin position="921"/>
        <end position="952"/>
    </location>
</feature>
<feature type="region of interest" description="Disordered" evidence="6">
    <location>
        <begin position="823"/>
        <end position="856"/>
    </location>
</feature>
<dbReference type="PROSITE" id="PS51294">
    <property type="entry name" value="HTH_MYB"/>
    <property type="match status" value="2"/>
</dbReference>
<feature type="domain" description="Myb-like" evidence="7">
    <location>
        <begin position="314"/>
        <end position="366"/>
    </location>
</feature>
<dbReference type="Pfam" id="PF00249">
    <property type="entry name" value="Myb_DNA-binding"/>
    <property type="match status" value="2"/>
</dbReference>
<feature type="compositionally biased region" description="Basic residues" evidence="6">
    <location>
        <begin position="531"/>
        <end position="554"/>
    </location>
</feature>
<dbReference type="InterPro" id="IPR001005">
    <property type="entry name" value="SANT/Myb"/>
</dbReference>
<dbReference type="PROSITE" id="PS50090">
    <property type="entry name" value="MYB_LIKE"/>
    <property type="match status" value="4"/>
</dbReference>
<feature type="region of interest" description="Disordered" evidence="6">
    <location>
        <begin position="1089"/>
        <end position="1149"/>
    </location>
</feature>
<feature type="compositionally biased region" description="Basic and acidic residues" evidence="6">
    <location>
        <begin position="567"/>
        <end position="585"/>
    </location>
</feature>
<dbReference type="PROSITE" id="PS51293">
    <property type="entry name" value="SANT"/>
    <property type="match status" value="1"/>
</dbReference>
<gene>
    <name evidence="10" type="primary">snapc4</name>
</gene>
<accession>A0A8B9J528</accession>
<feature type="region of interest" description="Disordered" evidence="6">
    <location>
        <begin position="35"/>
        <end position="64"/>
    </location>
</feature>
<evidence type="ECO:0000256" key="5">
    <source>
        <dbReference type="SAM" id="Coils"/>
    </source>
</evidence>
<feature type="compositionally biased region" description="Polar residues" evidence="6">
    <location>
        <begin position="834"/>
        <end position="856"/>
    </location>
</feature>
<feature type="domain" description="Myb-like" evidence="7">
    <location>
        <begin position="422"/>
        <end position="473"/>
    </location>
</feature>
<dbReference type="InterPro" id="IPR017930">
    <property type="entry name" value="Myb_dom"/>
</dbReference>
<protein>
    <recommendedName>
        <fullName evidence="12">Small nuclear RNA activating complex, polypeptide 4</fullName>
    </recommendedName>
</protein>
<feature type="compositionally biased region" description="Basic and acidic residues" evidence="6">
    <location>
        <begin position="45"/>
        <end position="64"/>
    </location>
</feature>
<dbReference type="Ensembl" id="ENSAMXT00005003539.1">
    <property type="protein sequence ID" value="ENSAMXP00005003104.1"/>
    <property type="gene ID" value="ENSAMXG00005001799.1"/>
</dbReference>
<feature type="domain" description="SANT" evidence="8">
    <location>
        <begin position="425"/>
        <end position="478"/>
    </location>
</feature>
<evidence type="ECO:0008006" key="12">
    <source>
        <dbReference type="Google" id="ProtNLM"/>
    </source>
</evidence>
<evidence type="ECO:0000256" key="3">
    <source>
        <dbReference type="ARBA" id="ARBA00023163"/>
    </source>
</evidence>
<feature type="domain" description="HTH myb-type" evidence="9">
    <location>
        <begin position="478"/>
        <end position="529"/>
    </location>
</feature>
<evidence type="ECO:0000313" key="11">
    <source>
        <dbReference type="Proteomes" id="UP000694621"/>
    </source>
</evidence>
<dbReference type="Gene3D" id="1.10.10.60">
    <property type="entry name" value="Homeodomain-like"/>
    <property type="match status" value="4"/>
</dbReference>
<dbReference type="SMART" id="SM00717">
    <property type="entry name" value="SANT"/>
    <property type="match status" value="5"/>
</dbReference>
<feature type="compositionally biased region" description="Acidic residues" evidence="6">
    <location>
        <begin position="97"/>
        <end position="106"/>
    </location>
</feature>
<proteinExistence type="predicted"/>